<feature type="transmembrane region" description="Helical" evidence="1">
    <location>
        <begin position="36"/>
        <end position="55"/>
    </location>
</feature>
<dbReference type="RefSeq" id="WP_225872036.1">
    <property type="nucleotide sequence ID" value="NZ_VULO01000006.1"/>
</dbReference>
<name>A0A6N7W4K1_9ACTO</name>
<keyword evidence="1" id="KW-0812">Transmembrane</keyword>
<keyword evidence="3" id="KW-1185">Reference proteome</keyword>
<organism evidence="2 3">
    <name type="scientific">Scrofimicrobium canadense</name>
    <dbReference type="NCBI Taxonomy" id="2652290"/>
    <lineage>
        <taxon>Bacteria</taxon>
        <taxon>Bacillati</taxon>
        <taxon>Actinomycetota</taxon>
        <taxon>Actinomycetes</taxon>
        <taxon>Actinomycetales</taxon>
        <taxon>Actinomycetaceae</taxon>
        <taxon>Scrofimicrobium</taxon>
    </lineage>
</organism>
<keyword evidence="1" id="KW-1133">Transmembrane helix</keyword>
<feature type="transmembrane region" description="Helical" evidence="1">
    <location>
        <begin position="125"/>
        <end position="145"/>
    </location>
</feature>
<gene>
    <name evidence="2" type="ORF">FYJ24_06100</name>
</gene>
<feature type="transmembrane region" description="Helical" evidence="1">
    <location>
        <begin position="6"/>
        <end position="29"/>
    </location>
</feature>
<evidence type="ECO:0000313" key="2">
    <source>
        <dbReference type="EMBL" id="MSS84341.1"/>
    </source>
</evidence>
<evidence type="ECO:0000313" key="3">
    <source>
        <dbReference type="Proteomes" id="UP000470875"/>
    </source>
</evidence>
<comment type="caution">
    <text evidence="2">The sequence shown here is derived from an EMBL/GenBank/DDBJ whole genome shotgun (WGS) entry which is preliminary data.</text>
</comment>
<dbReference type="EMBL" id="VULO01000006">
    <property type="protein sequence ID" value="MSS84341.1"/>
    <property type="molecule type" value="Genomic_DNA"/>
</dbReference>
<sequence>MNIIVAGIIACEIGFWIVLGLGLATRYLLRARKLSTILLACVPLLDVALLSFIVWDLAGNEATADAAHGLGALYLGITVAFGHSIIAWADGWFSYRFAGGPRPQKPPKSGRAYVEYEWREWGKMLLCAVITSAVILLIILLVGYSPRTEALAWWIPRVWMVTGIWLVGWPVWASIQYGTRQRQPQ</sequence>
<proteinExistence type="predicted"/>
<reference evidence="2 3" key="1">
    <citation type="submission" date="2019-08" db="EMBL/GenBank/DDBJ databases">
        <title>In-depth cultivation of the pig gut microbiome towards novel bacterial diversity and tailored functional studies.</title>
        <authorList>
            <person name="Wylensek D."/>
            <person name="Hitch T.C.A."/>
            <person name="Clavel T."/>
        </authorList>
    </citation>
    <scope>NUCLEOTIDE SEQUENCE [LARGE SCALE GENOMIC DNA]</scope>
    <source>
        <strain evidence="2 3">WB03_NA08</strain>
    </source>
</reference>
<feature type="transmembrane region" description="Helical" evidence="1">
    <location>
        <begin position="67"/>
        <end position="89"/>
    </location>
</feature>
<keyword evidence="1" id="KW-0472">Membrane</keyword>
<feature type="transmembrane region" description="Helical" evidence="1">
    <location>
        <begin position="151"/>
        <end position="172"/>
    </location>
</feature>
<accession>A0A6N7W4K1</accession>
<protein>
    <submittedName>
        <fullName evidence="2">Uncharacterized protein</fullName>
    </submittedName>
</protein>
<dbReference type="Proteomes" id="UP000470875">
    <property type="component" value="Unassembled WGS sequence"/>
</dbReference>
<evidence type="ECO:0000256" key="1">
    <source>
        <dbReference type="SAM" id="Phobius"/>
    </source>
</evidence>
<dbReference type="AlphaFoldDB" id="A0A6N7W4K1"/>